<dbReference type="AlphaFoldDB" id="A0A6F8ZH48"/>
<dbReference type="GO" id="GO:0005829">
    <property type="term" value="C:cytosol"/>
    <property type="evidence" value="ECO:0007669"/>
    <property type="project" value="TreeGrafter"/>
</dbReference>
<protein>
    <recommendedName>
        <fullName evidence="6 15">tRNA (guanine-N(1)-)-methyltransferase</fullName>
        <ecNumber evidence="5 15">2.1.1.228</ecNumber>
    </recommendedName>
    <alternativeName>
        <fullName evidence="12 15">M1G-methyltransferase</fullName>
    </alternativeName>
    <alternativeName>
        <fullName evidence="13 15">tRNA [GM37] methyltransferase</fullName>
    </alternativeName>
</protein>
<name>A0A6F8ZH48_9FIRM</name>
<dbReference type="InterPro" id="IPR023148">
    <property type="entry name" value="tRNA_m1G_MeTrfase_C_sf"/>
</dbReference>
<proteinExistence type="inferred from homology"/>
<dbReference type="Gene3D" id="3.40.1280.10">
    <property type="match status" value="1"/>
</dbReference>
<feature type="binding site" evidence="15 16">
    <location>
        <position position="113"/>
    </location>
    <ligand>
        <name>S-adenosyl-L-methionine</name>
        <dbReference type="ChEBI" id="CHEBI:59789"/>
    </ligand>
</feature>
<dbReference type="Pfam" id="PF01746">
    <property type="entry name" value="tRNA_m1G_MT"/>
    <property type="match status" value="1"/>
</dbReference>
<keyword evidence="11 15" id="KW-0819">tRNA processing</keyword>
<keyword evidence="7 15" id="KW-0963">Cytoplasm</keyword>
<dbReference type="KEGG" id="hfv:R50_1583"/>
<evidence type="ECO:0000313" key="20">
    <source>
        <dbReference type="Proteomes" id="UP000503399"/>
    </source>
</evidence>
<gene>
    <name evidence="15 19" type="primary">trmD</name>
    <name evidence="19" type="ORF">R50_1583</name>
</gene>
<dbReference type="PANTHER" id="PTHR46417">
    <property type="entry name" value="TRNA (GUANINE-N(1)-)-METHYLTRANSFERASE"/>
    <property type="match status" value="1"/>
</dbReference>
<dbReference type="GO" id="GO:0002939">
    <property type="term" value="P:tRNA N1-guanine methylation"/>
    <property type="evidence" value="ECO:0007669"/>
    <property type="project" value="TreeGrafter"/>
</dbReference>
<evidence type="ECO:0000256" key="1">
    <source>
        <dbReference type="ARBA" id="ARBA00002634"/>
    </source>
</evidence>
<evidence type="ECO:0000256" key="10">
    <source>
        <dbReference type="ARBA" id="ARBA00022691"/>
    </source>
</evidence>
<dbReference type="CDD" id="cd18080">
    <property type="entry name" value="TrmD-like"/>
    <property type="match status" value="1"/>
</dbReference>
<comment type="subunit">
    <text evidence="4 15 17">Homodimer.</text>
</comment>
<evidence type="ECO:0000256" key="7">
    <source>
        <dbReference type="ARBA" id="ARBA00022490"/>
    </source>
</evidence>
<dbReference type="InterPro" id="IPR029026">
    <property type="entry name" value="tRNA_m1G_MTases_N"/>
</dbReference>
<evidence type="ECO:0000313" key="19">
    <source>
        <dbReference type="EMBL" id="CAB1129084.1"/>
    </source>
</evidence>
<evidence type="ECO:0000256" key="14">
    <source>
        <dbReference type="ARBA" id="ARBA00047783"/>
    </source>
</evidence>
<evidence type="ECO:0000256" key="9">
    <source>
        <dbReference type="ARBA" id="ARBA00022679"/>
    </source>
</evidence>
<dbReference type="NCBIfam" id="NF000648">
    <property type="entry name" value="PRK00026.1"/>
    <property type="match status" value="1"/>
</dbReference>
<evidence type="ECO:0000256" key="11">
    <source>
        <dbReference type="ARBA" id="ARBA00022694"/>
    </source>
</evidence>
<dbReference type="EC" id="2.1.1.228" evidence="5 15"/>
<dbReference type="NCBIfam" id="TIGR00088">
    <property type="entry name" value="trmD"/>
    <property type="match status" value="1"/>
</dbReference>
<evidence type="ECO:0000256" key="15">
    <source>
        <dbReference type="HAMAP-Rule" id="MF_00605"/>
    </source>
</evidence>
<evidence type="ECO:0000256" key="2">
    <source>
        <dbReference type="ARBA" id="ARBA00004496"/>
    </source>
</evidence>
<comment type="similarity">
    <text evidence="3 15 17">Belongs to the RNA methyltransferase TrmD family.</text>
</comment>
<dbReference type="Gene3D" id="1.10.1270.20">
    <property type="entry name" value="tRNA(m1g37)methyltransferase, domain 2"/>
    <property type="match status" value="1"/>
</dbReference>
<evidence type="ECO:0000256" key="4">
    <source>
        <dbReference type="ARBA" id="ARBA00011738"/>
    </source>
</evidence>
<comment type="catalytic activity">
    <reaction evidence="14 15 17">
        <text>guanosine(37) in tRNA + S-adenosyl-L-methionine = N(1)-methylguanosine(37) in tRNA + S-adenosyl-L-homocysteine + H(+)</text>
        <dbReference type="Rhea" id="RHEA:36899"/>
        <dbReference type="Rhea" id="RHEA-COMP:10145"/>
        <dbReference type="Rhea" id="RHEA-COMP:10147"/>
        <dbReference type="ChEBI" id="CHEBI:15378"/>
        <dbReference type="ChEBI" id="CHEBI:57856"/>
        <dbReference type="ChEBI" id="CHEBI:59789"/>
        <dbReference type="ChEBI" id="CHEBI:73542"/>
        <dbReference type="ChEBI" id="CHEBI:74269"/>
        <dbReference type="EC" id="2.1.1.228"/>
    </reaction>
</comment>
<dbReference type="SUPFAM" id="SSF75217">
    <property type="entry name" value="alpha/beta knot"/>
    <property type="match status" value="1"/>
</dbReference>
<dbReference type="PIRSF" id="PIRSF000386">
    <property type="entry name" value="tRNA_mtase"/>
    <property type="match status" value="1"/>
</dbReference>
<keyword evidence="10 15" id="KW-0949">S-adenosyl-L-methionine</keyword>
<evidence type="ECO:0000256" key="5">
    <source>
        <dbReference type="ARBA" id="ARBA00012807"/>
    </source>
</evidence>
<keyword evidence="8 15" id="KW-0489">Methyltransferase</keyword>
<organism evidence="19 20">
    <name type="scientific">Candidatus Hydrogenisulfobacillus filiaventi</name>
    <dbReference type="NCBI Taxonomy" id="2707344"/>
    <lineage>
        <taxon>Bacteria</taxon>
        <taxon>Bacillati</taxon>
        <taxon>Bacillota</taxon>
        <taxon>Clostridia</taxon>
        <taxon>Eubacteriales</taxon>
        <taxon>Clostridiales Family XVII. Incertae Sedis</taxon>
        <taxon>Candidatus Hydrogenisulfobacillus</taxon>
    </lineage>
</organism>
<evidence type="ECO:0000256" key="17">
    <source>
        <dbReference type="RuleBase" id="RU003464"/>
    </source>
</evidence>
<dbReference type="InterPro" id="IPR029028">
    <property type="entry name" value="Alpha/beta_knot_MTases"/>
</dbReference>
<dbReference type="GO" id="GO:0052906">
    <property type="term" value="F:tRNA (guanine(37)-N1)-methyltransferase activity"/>
    <property type="evidence" value="ECO:0007669"/>
    <property type="project" value="UniProtKB-UniRule"/>
</dbReference>
<reference evidence="19 20" key="1">
    <citation type="submission" date="2020-02" db="EMBL/GenBank/DDBJ databases">
        <authorList>
            <person name="Hogendoorn C."/>
        </authorList>
    </citation>
    <scope>NUCLEOTIDE SEQUENCE [LARGE SCALE GENOMIC DNA]</scope>
    <source>
        <strain evidence="19">R501</strain>
    </source>
</reference>
<dbReference type="InterPro" id="IPR002649">
    <property type="entry name" value="tRNA_m1G_MeTrfase_TrmD"/>
</dbReference>
<evidence type="ECO:0000256" key="16">
    <source>
        <dbReference type="PIRSR" id="PIRSR000386-1"/>
    </source>
</evidence>
<evidence type="ECO:0000256" key="8">
    <source>
        <dbReference type="ARBA" id="ARBA00022603"/>
    </source>
</evidence>
<dbReference type="Proteomes" id="UP000503399">
    <property type="component" value="Chromosome"/>
</dbReference>
<evidence type="ECO:0000256" key="13">
    <source>
        <dbReference type="ARBA" id="ARBA00033392"/>
    </source>
</evidence>
<evidence type="ECO:0000256" key="3">
    <source>
        <dbReference type="ARBA" id="ARBA00007630"/>
    </source>
</evidence>
<feature type="binding site" evidence="15 16">
    <location>
        <begin position="133"/>
        <end position="138"/>
    </location>
    <ligand>
        <name>S-adenosyl-L-methionine</name>
        <dbReference type="ChEBI" id="CHEBI:59789"/>
    </ligand>
</feature>
<evidence type="ECO:0000256" key="12">
    <source>
        <dbReference type="ARBA" id="ARBA00029736"/>
    </source>
</evidence>
<sequence>MRIQVVTLFPEMFRGVFGTSIIGRARRRGVIDLRLVPLRPFGRGPHRSTDDYPFGGGAGMLLRADVLVPAVEWAQAHAPEPARVLFTSPRGRVLTQGLAAELSREAHLIVVAGHYEGYDERALLLTGGEEVSVGDFVLSGGEIPAMALVDAVVRLLPGALGSAESIREESFSGPDGGLEAPQYTRPLVYRGLAVPEVLVSGNHAAVAHWRQEQSRALTAARRPDLLAGRVAGPKKPVL</sequence>
<accession>A0A6F8ZH48</accession>
<dbReference type="HAMAP" id="MF_00605">
    <property type="entry name" value="TrmD"/>
    <property type="match status" value="1"/>
</dbReference>
<keyword evidence="20" id="KW-1185">Reference proteome</keyword>
<evidence type="ECO:0000256" key="6">
    <source>
        <dbReference type="ARBA" id="ARBA00014679"/>
    </source>
</evidence>
<feature type="domain" description="tRNA methyltransferase TRMD/TRM10-type" evidence="18">
    <location>
        <begin position="1"/>
        <end position="226"/>
    </location>
</feature>
<dbReference type="EMBL" id="LR778114">
    <property type="protein sequence ID" value="CAB1129084.1"/>
    <property type="molecule type" value="Genomic_DNA"/>
</dbReference>
<comment type="function">
    <text evidence="1 15 17">Specifically methylates guanosine-37 in various tRNAs.</text>
</comment>
<evidence type="ECO:0000259" key="18">
    <source>
        <dbReference type="Pfam" id="PF01746"/>
    </source>
</evidence>
<dbReference type="InterPro" id="IPR016009">
    <property type="entry name" value="tRNA_MeTrfase_TRMD/TRM10"/>
</dbReference>
<dbReference type="PANTHER" id="PTHR46417:SF1">
    <property type="entry name" value="TRNA (GUANINE-N(1)-)-METHYLTRANSFERASE"/>
    <property type="match status" value="1"/>
</dbReference>
<comment type="subcellular location">
    <subcellularLocation>
        <location evidence="2 15 17">Cytoplasm</location>
    </subcellularLocation>
</comment>
<keyword evidence="9 15" id="KW-0808">Transferase</keyword>